<evidence type="ECO:0000313" key="2">
    <source>
        <dbReference type="EMBL" id="KAL0104395.1"/>
    </source>
</evidence>
<feature type="region of interest" description="Disordered" evidence="1">
    <location>
        <begin position="27"/>
        <end position="50"/>
    </location>
</feature>
<evidence type="ECO:0000256" key="1">
    <source>
        <dbReference type="SAM" id="MobiDB-lite"/>
    </source>
</evidence>
<proteinExistence type="predicted"/>
<keyword evidence="3" id="KW-1185">Reference proteome</keyword>
<protein>
    <submittedName>
        <fullName evidence="2">Uncharacterized protein</fullName>
    </submittedName>
</protein>
<organism evidence="2 3">
    <name type="scientific">Cardiocondyla obscurior</name>
    <dbReference type="NCBI Taxonomy" id="286306"/>
    <lineage>
        <taxon>Eukaryota</taxon>
        <taxon>Metazoa</taxon>
        <taxon>Ecdysozoa</taxon>
        <taxon>Arthropoda</taxon>
        <taxon>Hexapoda</taxon>
        <taxon>Insecta</taxon>
        <taxon>Pterygota</taxon>
        <taxon>Neoptera</taxon>
        <taxon>Endopterygota</taxon>
        <taxon>Hymenoptera</taxon>
        <taxon>Apocrita</taxon>
        <taxon>Aculeata</taxon>
        <taxon>Formicoidea</taxon>
        <taxon>Formicidae</taxon>
        <taxon>Myrmicinae</taxon>
        <taxon>Cardiocondyla</taxon>
    </lineage>
</organism>
<reference evidence="2 3" key="1">
    <citation type="submission" date="2023-03" db="EMBL/GenBank/DDBJ databases">
        <title>High recombination rates correlate with genetic variation in Cardiocondyla obscurior ants.</title>
        <authorList>
            <person name="Errbii M."/>
        </authorList>
    </citation>
    <scope>NUCLEOTIDE SEQUENCE [LARGE SCALE GENOMIC DNA]</scope>
    <source>
        <strain evidence="2">Alpha-2009</strain>
        <tissue evidence="2">Whole body</tissue>
    </source>
</reference>
<comment type="caution">
    <text evidence="2">The sequence shown here is derived from an EMBL/GenBank/DDBJ whole genome shotgun (WGS) entry which is preliminary data.</text>
</comment>
<evidence type="ECO:0000313" key="3">
    <source>
        <dbReference type="Proteomes" id="UP001430953"/>
    </source>
</evidence>
<dbReference type="AlphaFoldDB" id="A0AAW2EN36"/>
<gene>
    <name evidence="2" type="ORF">PUN28_017246</name>
</gene>
<accession>A0AAW2EN36</accession>
<sequence>MKDIVVRTRADARCVCASTLRRIDTRSMHQSGAVSRVAPSPTRASHGRMG</sequence>
<dbReference type="Proteomes" id="UP001430953">
    <property type="component" value="Unassembled WGS sequence"/>
</dbReference>
<dbReference type="EMBL" id="JADYXP020000020">
    <property type="protein sequence ID" value="KAL0104395.1"/>
    <property type="molecule type" value="Genomic_DNA"/>
</dbReference>
<name>A0AAW2EN36_9HYME</name>